<reference evidence="3" key="2">
    <citation type="submission" date="2024-10" db="UniProtKB">
        <authorList>
            <consortium name="EnsemblProtists"/>
        </authorList>
    </citation>
    <scope>IDENTIFICATION</scope>
</reference>
<feature type="region of interest" description="Disordered" evidence="1">
    <location>
        <begin position="129"/>
        <end position="240"/>
    </location>
</feature>
<accession>A0A0D3KEP1</accession>
<feature type="compositionally biased region" description="Low complexity" evidence="1">
    <location>
        <begin position="176"/>
        <end position="195"/>
    </location>
</feature>
<reference evidence="4" key="1">
    <citation type="journal article" date="2013" name="Nature">
        <title>Pan genome of the phytoplankton Emiliania underpins its global distribution.</title>
        <authorList>
            <person name="Read B.A."/>
            <person name="Kegel J."/>
            <person name="Klute M.J."/>
            <person name="Kuo A."/>
            <person name="Lefebvre S.C."/>
            <person name="Maumus F."/>
            <person name="Mayer C."/>
            <person name="Miller J."/>
            <person name="Monier A."/>
            <person name="Salamov A."/>
            <person name="Young J."/>
            <person name="Aguilar M."/>
            <person name="Claverie J.M."/>
            <person name="Frickenhaus S."/>
            <person name="Gonzalez K."/>
            <person name="Herman E.K."/>
            <person name="Lin Y.C."/>
            <person name="Napier J."/>
            <person name="Ogata H."/>
            <person name="Sarno A.F."/>
            <person name="Shmutz J."/>
            <person name="Schroeder D."/>
            <person name="de Vargas C."/>
            <person name="Verret F."/>
            <person name="von Dassow P."/>
            <person name="Valentin K."/>
            <person name="Van de Peer Y."/>
            <person name="Wheeler G."/>
            <person name="Dacks J.B."/>
            <person name="Delwiche C.F."/>
            <person name="Dyhrman S.T."/>
            <person name="Glockner G."/>
            <person name="John U."/>
            <person name="Richards T."/>
            <person name="Worden A.Z."/>
            <person name="Zhang X."/>
            <person name="Grigoriev I.V."/>
            <person name="Allen A.E."/>
            <person name="Bidle K."/>
            <person name="Borodovsky M."/>
            <person name="Bowler C."/>
            <person name="Brownlee C."/>
            <person name="Cock J.M."/>
            <person name="Elias M."/>
            <person name="Gladyshev V.N."/>
            <person name="Groth M."/>
            <person name="Guda C."/>
            <person name="Hadaegh A."/>
            <person name="Iglesias-Rodriguez M.D."/>
            <person name="Jenkins J."/>
            <person name="Jones B.M."/>
            <person name="Lawson T."/>
            <person name="Leese F."/>
            <person name="Lindquist E."/>
            <person name="Lobanov A."/>
            <person name="Lomsadze A."/>
            <person name="Malik S.B."/>
            <person name="Marsh M.E."/>
            <person name="Mackinder L."/>
            <person name="Mock T."/>
            <person name="Mueller-Roeber B."/>
            <person name="Pagarete A."/>
            <person name="Parker M."/>
            <person name="Probert I."/>
            <person name="Quesneville H."/>
            <person name="Raines C."/>
            <person name="Rensing S.A."/>
            <person name="Riano-Pachon D.M."/>
            <person name="Richier S."/>
            <person name="Rokitta S."/>
            <person name="Shiraiwa Y."/>
            <person name="Soanes D.M."/>
            <person name="van der Giezen M."/>
            <person name="Wahlund T.M."/>
            <person name="Williams B."/>
            <person name="Wilson W."/>
            <person name="Wolfe G."/>
            <person name="Wurch L.L."/>
        </authorList>
    </citation>
    <scope>NUCLEOTIDE SEQUENCE</scope>
</reference>
<dbReference type="EnsemblProtists" id="EOD34226">
    <property type="protein sequence ID" value="EOD34226"/>
    <property type="gene ID" value="EMIHUDRAFT_449307"/>
</dbReference>
<evidence type="ECO:0000256" key="1">
    <source>
        <dbReference type="SAM" id="MobiDB-lite"/>
    </source>
</evidence>
<dbReference type="InterPro" id="IPR040911">
    <property type="entry name" value="Exostosin_GT47"/>
</dbReference>
<sequence length="357" mass="39049">MLFIYNDTSGSCSPGRASAGGLNYFLFLSAALRAAGLVTTDPQRATVFYHPACLINVYFETRLPNWKSSGAVAAQATAVQRRVLAEIATYQHRPHLLNGLRCALQSGQDGLTSHMRKTFPLLWGEGAQMSNPHPIHHQPLTSKPLTPSRESRAARHLNGLSHLTRKARGGSPTFAPRRSGPSTTPAPSTSGTASRSSKKRRPHIGLSGSCLWGPPSSEPLARRRSTRAHGRSARCAAPQGRQTISDAELQALYSRAEFALCPVGDTPESKRVYDALRAGSVPLLSSKFVPPPLGSWRSFSARIEYNRSSGGLLLPRASRLAALQRGVRQMRDAFTCDATRNERFREYLRRSLARVRD</sequence>
<dbReference type="PaxDb" id="2903-EOD34226"/>
<proteinExistence type="predicted"/>
<dbReference type="HOGENOM" id="CLU_777547_0_0_1"/>
<evidence type="ECO:0000313" key="3">
    <source>
        <dbReference type="EnsemblProtists" id="EOD34226"/>
    </source>
</evidence>
<evidence type="ECO:0000259" key="2">
    <source>
        <dbReference type="Pfam" id="PF03016"/>
    </source>
</evidence>
<dbReference type="RefSeq" id="XP_005786655.1">
    <property type="nucleotide sequence ID" value="XM_005786598.1"/>
</dbReference>
<dbReference type="Pfam" id="PF03016">
    <property type="entry name" value="Exostosin_GT47"/>
    <property type="match status" value="1"/>
</dbReference>
<protein>
    <recommendedName>
        <fullName evidence="2">Exostosin GT47 domain-containing protein</fullName>
    </recommendedName>
</protein>
<dbReference type="GeneID" id="17279497"/>
<evidence type="ECO:0000313" key="4">
    <source>
        <dbReference type="Proteomes" id="UP000013827"/>
    </source>
</evidence>
<keyword evidence="4" id="KW-1185">Reference proteome</keyword>
<organism evidence="3 4">
    <name type="scientific">Emiliania huxleyi (strain CCMP1516)</name>
    <dbReference type="NCBI Taxonomy" id="280463"/>
    <lineage>
        <taxon>Eukaryota</taxon>
        <taxon>Haptista</taxon>
        <taxon>Haptophyta</taxon>
        <taxon>Prymnesiophyceae</taxon>
        <taxon>Isochrysidales</taxon>
        <taxon>Noelaerhabdaceae</taxon>
        <taxon>Emiliania</taxon>
    </lineage>
</organism>
<feature type="compositionally biased region" description="Basic residues" evidence="1">
    <location>
        <begin position="222"/>
        <end position="232"/>
    </location>
</feature>
<dbReference type="KEGG" id="ehx:EMIHUDRAFT_449307"/>
<name>A0A0D3KEP1_EMIH1</name>
<dbReference type="Proteomes" id="UP000013827">
    <property type="component" value="Unassembled WGS sequence"/>
</dbReference>
<dbReference type="AlphaFoldDB" id="A0A0D3KEP1"/>
<feature type="domain" description="Exostosin GT47" evidence="2">
    <location>
        <begin position="232"/>
        <end position="307"/>
    </location>
</feature>